<protein>
    <submittedName>
        <fullName evidence="2">Uncharacterized protein</fullName>
    </submittedName>
</protein>
<dbReference type="Proteomes" id="UP000694892">
    <property type="component" value="Chromosome 1L"/>
</dbReference>
<sequence length="148" mass="15139">MPPIATEACSSPTAVGLEQRGIGDGQAGGAGSLPVTAATSGTLGKIFSCAGGAGDRIIGPGDSSTTARGPIQQPNPHTWHEELILRKALSPSAPQRPQYATITLHSAVIYFSPKVPFHTYLLLDVSGSDTEKLLEAEPASGSGQPSHP</sequence>
<evidence type="ECO:0000313" key="2">
    <source>
        <dbReference type="EMBL" id="OCT99380.1"/>
    </source>
</evidence>
<name>A0A974I2V9_XENLA</name>
<evidence type="ECO:0000256" key="1">
    <source>
        <dbReference type="SAM" id="MobiDB-lite"/>
    </source>
</evidence>
<feature type="compositionally biased region" description="Polar residues" evidence="1">
    <location>
        <begin position="62"/>
        <end position="76"/>
    </location>
</feature>
<dbReference type="AlphaFoldDB" id="A0A974I2V9"/>
<gene>
    <name evidence="2" type="ORF">XELAEV_18005158mg</name>
</gene>
<feature type="region of interest" description="Disordered" evidence="1">
    <location>
        <begin position="57"/>
        <end position="76"/>
    </location>
</feature>
<dbReference type="EMBL" id="CM004466">
    <property type="protein sequence ID" value="OCT99380.1"/>
    <property type="molecule type" value="Genomic_DNA"/>
</dbReference>
<evidence type="ECO:0000313" key="3">
    <source>
        <dbReference type="Proteomes" id="UP000694892"/>
    </source>
</evidence>
<reference evidence="3" key="1">
    <citation type="journal article" date="2016" name="Nature">
        <title>Genome evolution in the allotetraploid frog Xenopus laevis.</title>
        <authorList>
            <person name="Session A.M."/>
            <person name="Uno Y."/>
            <person name="Kwon T."/>
            <person name="Chapman J.A."/>
            <person name="Toyoda A."/>
            <person name="Takahashi S."/>
            <person name="Fukui A."/>
            <person name="Hikosaka A."/>
            <person name="Suzuki A."/>
            <person name="Kondo M."/>
            <person name="van Heeringen S.J."/>
            <person name="Quigley I."/>
            <person name="Heinz S."/>
            <person name="Ogino H."/>
            <person name="Ochi H."/>
            <person name="Hellsten U."/>
            <person name="Lyons J.B."/>
            <person name="Simakov O."/>
            <person name="Putnam N."/>
            <person name="Stites J."/>
            <person name="Kuroki Y."/>
            <person name="Tanaka T."/>
            <person name="Michiue T."/>
            <person name="Watanabe M."/>
            <person name="Bogdanovic O."/>
            <person name="Lister R."/>
            <person name="Georgiou G."/>
            <person name="Paranjpe S.S."/>
            <person name="van Kruijsbergen I."/>
            <person name="Shu S."/>
            <person name="Carlson J."/>
            <person name="Kinoshita T."/>
            <person name="Ohta Y."/>
            <person name="Mawaribuchi S."/>
            <person name="Jenkins J."/>
            <person name="Grimwood J."/>
            <person name="Schmutz J."/>
            <person name="Mitros T."/>
            <person name="Mozaffari S.V."/>
            <person name="Suzuki Y."/>
            <person name="Haramoto Y."/>
            <person name="Yamamoto T.S."/>
            <person name="Takagi C."/>
            <person name="Heald R."/>
            <person name="Miller K."/>
            <person name="Haudenschild C."/>
            <person name="Kitzman J."/>
            <person name="Nakayama T."/>
            <person name="Izutsu Y."/>
            <person name="Robert J."/>
            <person name="Fortriede J."/>
            <person name="Burns K."/>
            <person name="Lotay V."/>
            <person name="Karimi K."/>
            <person name="Yasuoka Y."/>
            <person name="Dichmann D.S."/>
            <person name="Flajnik M.F."/>
            <person name="Houston D.W."/>
            <person name="Shendure J."/>
            <person name="DuPasquier L."/>
            <person name="Vize P.D."/>
            <person name="Zorn A.M."/>
            <person name="Ito M."/>
            <person name="Marcotte E.M."/>
            <person name="Wallingford J.B."/>
            <person name="Ito Y."/>
            <person name="Asashima M."/>
            <person name="Ueno N."/>
            <person name="Matsuda Y."/>
            <person name="Veenstra G.J."/>
            <person name="Fujiyama A."/>
            <person name="Harland R.M."/>
            <person name="Taira M."/>
            <person name="Rokhsar D.S."/>
        </authorList>
    </citation>
    <scope>NUCLEOTIDE SEQUENCE [LARGE SCALE GENOMIC DNA]</scope>
    <source>
        <strain evidence="3">J</strain>
    </source>
</reference>
<accession>A0A974I2V9</accession>
<proteinExistence type="predicted"/>
<organism evidence="2 3">
    <name type="scientific">Xenopus laevis</name>
    <name type="common">African clawed frog</name>
    <dbReference type="NCBI Taxonomy" id="8355"/>
    <lineage>
        <taxon>Eukaryota</taxon>
        <taxon>Metazoa</taxon>
        <taxon>Chordata</taxon>
        <taxon>Craniata</taxon>
        <taxon>Vertebrata</taxon>
        <taxon>Euteleostomi</taxon>
        <taxon>Amphibia</taxon>
        <taxon>Batrachia</taxon>
        <taxon>Anura</taxon>
        <taxon>Pipoidea</taxon>
        <taxon>Pipidae</taxon>
        <taxon>Xenopodinae</taxon>
        <taxon>Xenopus</taxon>
        <taxon>Xenopus</taxon>
    </lineage>
</organism>